<comment type="caution">
    <text evidence="2">The sequence shown here is derived from an EMBL/GenBank/DDBJ whole genome shotgun (WGS) entry which is preliminary data.</text>
</comment>
<organism evidence="2 3">
    <name type="scientific">Polyrhizophydium stewartii</name>
    <dbReference type="NCBI Taxonomy" id="2732419"/>
    <lineage>
        <taxon>Eukaryota</taxon>
        <taxon>Fungi</taxon>
        <taxon>Fungi incertae sedis</taxon>
        <taxon>Chytridiomycota</taxon>
        <taxon>Chytridiomycota incertae sedis</taxon>
        <taxon>Chytridiomycetes</taxon>
        <taxon>Rhizophydiales</taxon>
        <taxon>Rhizophydiales incertae sedis</taxon>
        <taxon>Polyrhizophydium</taxon>
    </lineage>
</organism>
<keyword evidence="3" id="KW-1185">Reference proteome</keyword>
<feature type="region of interest" description="Disordered" evidence="1">
    <location>
        <begin position="1"/>
        <end position="73"/>
    </location>
</feature>
<evidence type="ECO:0000256" key="1">
    <source>
        <dbReference type="SAM" id="MobiDB-lite"/>
    </source>
</evidence>
<reference evidence="2 3" key="1">
    <citation type="submission" date="2023-09" db="EMBL/GenBank/DDBJ databases">
        <title>Pangenome analysis of Batrachochytrium dendrobatidis and related Chytrids.</title>
        <authorList>
            <person name="Yacoub M.N."/>
            <person name="Stajich J.E."/>
            <person name="James T.Y."/>
        </authorList>
    </citation>
    <scope>NUCLEOTIDE SEQUENCE [LARGE SCALE GENOMIC DNA]</scope>
    <source>
        <strain evidence="2 3">JEL0888</strain>
    </source>
</reference>
<name>A0ABR4N896_9FUNG</name>
<dbReference type="Proteomes" id="UP001527925">
    <property type="component" value="Unassembled WGS sequence"/>
</dbReference>
<feature type="compositionally biased region" description="Polar residues" evidence="1">
    <location>
        <begin position="23"/>
        <end position="36"/>
    </location>
</feature>
<evidence type="ECO:0000313" key="3">
    <source>
        <dbReference type="Proteomes" id="UP001527925"/>
    </source>
</evidence>
<dbReference type="EMBL" id="JADGIZ020000021">
    <property type="protein sequence ID" value="KAL2915758.1"/>
    <property type="molecule type" value="Genomic_DNA"/>
</dbReference>
<evidence type="ECO:0000313" key="2">
    <source>
        <dbReference type="EMBL" id="KAL2915758.1"/>
    </source>
</evidence>
<accession>A0ABR4N896</accession>
<sequence length="73" mass="7699">MSGNGAEGKQKPVSAIDDKAGSIASSATLARRQQGNDAERQSRKSLLPKTKPGKPAWQQPKSVNGAEKTARKP</sequence>
<gene>
    <name evidence="2" type="ORF">HK105_204704</name>
</gene>
<proteinExistence type="predicted"/>
<protein>
    <submittedName>
        <fullName evidence="2">Uncharacterized protein</fullName>
    </submittedName>
</protein>